<evidence type="ECO:0000256" key="1">
    <source>
        <dbReference type="PROSITE-ProRule" id="PRU00042"/>
    </source>
</evidence>
<evidence type="ECO:0000256" key="2">
    <source>
        <dbReference type="SAM" id="MobiDB-lite"/>
    </source>
</evidence>
<keyword evidence="1" id="KW-0479">Metal-binding</keyword>
<accession>A0A1B6BY58</accession>
<dbReference type="InterPro" id="IPR013087">
    <property type="entry name" value="Znf_C2H2_type"/>
</dbReference>
<gene>
    <name evidence="4" type="ORF">g.735</name>
</gene>
<sequence>EEMLLAGQQDSQGEKQTVKPWTGWSTTRGELISSGVDLIENGKVKRVYKRQQGPFTCENCNRSYIRKDSLQRHALWECGKEPRFQCPFCPQKCKRKTHYVRHIQRQHKDMVELLNSQNVDLSMTSDKI</sequence>
<proteinExistence type="predicted"/>
<dbReference type="InterPro" id="IPR036236">
    <property type="entry name" value="Znf_C2H2_sf"/>
</dbReference>
<dbReference type="SMART" id="SM00355">
    <property type="entry name" value="ZnF_C2H2"/>
    <property type="match status" value="2"/>
</dbReference>
<feature type="non-terminal residue" evidence="4">
    <location>
        <position position="1"/>
    </location>
</feature>
<dbReference type="Gene3D" id="3.30.160.60">
    <property type="entry name" value="Classic Zinc Finger"/>
    <property type="match status" value="1"/>
</dbReference>
<reference evidence="4" key="1">
    <citation type="submission" date="2015-12" db="EMBL/GenBank/DDBJ databases">
        <title>De novo transcriptome assembly of four potential Pierce s Disease insect vectors from Arizona vineyards.</title>
        <authorList>
            <person name="Tassone E.E."/>
        </authorList>
    </citation>
    <scope>NUCLEOTIDE SEQUENCE</scope>
</reference>
<dbReference type="EMBL" id="GEDC01031097">
    <property type="protein sequence ID" value="JAS06201.1"/>
    <property type="molecule type" value="Transcribed_RNA"/>
</dbReference>
<name>A0A1B6BY58_9HEMI</name>
<keyword evidence="1" id="KW-0862">Zinc</keyword>
<feature type="domain" description="C2H2-type" evidence="3">
    <location>
        <begin position="55"/>
        <end position="82"/>
    </location>
</feature>
<dbReference type="AlphaFoldDB" id="A0A1B6BY58"/>
<organism evidence="4">
    <name type="scientific">Clastoptera arizonana</name>
    <name type="common">Arizona spittle bug</name>
    <dbReference type="NCBI Taxonomy" id="38151"/>
    <lineage>
        <taxon>Eukaryota</taxon>
        <taxon>Metazoa</taxon>
        <taxon>Ecdysozoa</taxon>
        <taxon>Arthropoda</taxon>
        <taxon>Hexapoda</taxon>
        <taxon>Insecta</taxon>
        <taxon>Pterygota</taxon>
        <taxon>Neoptera</taxon>
        <taxon>Paraneoptera</taxon>
        <taxon>Hemiptera</taxon>
        <taxon>Auchenorrhyncha</taxon>
        <taxon>Cercopoidea</taxon>
        <taxon>Clastopteridae</taxon>
        <taxon>Clastoptera</taxon>
    </lineage>
</organism>
<protein>
    <recommendedName>
        <fullName evidence="3">C2H2-type domain-containing protein</fullName>
    </recommendedName>
</protein>
<evidence type="ECO:0000259" key="3">
    <source>
        <dbReference type="PROSITE" id="PS50157"/>
    </source>
</evidence>
<dbReference type="GO" id="GO:0008270">
    <property type="term" value="F:zinc ion binding"/>
    <property type="evidence" value="ECO:0007669"/>
    <property type="project" value="UniProtKB-KW"/>
</dbReference>
<feature type="region of interest" description="Disordered" evidence="2">
    <location>
        <begin position="1"/>
        <end position="21"/>
    </location>
</feature>
<dbReference type="Pfam" id="PF00096">
    <property type="entry name" value="zf-C2H2"/>
    <property type="match status" value="2"/>
</dbReference>
<keyword evidence="1" id="KW-0863">Zinc-finger</keyword>
<dbReference type="PROSITE" id="PS50157">
    <property type="entry name" value="ZINC_FINGER_C2H2_2"/>
    <property type="match status" value="1"/>
</dbReference>
<dbReference type="SUPFAM" id="SSF57667">
    <property type="entry name" value="beta-beta-alpha zinc fingers"/>
    <property type="match status" value="1"/>
</dbReference>
<dbReference type="PROSITE" id="PS00028">
    <property type="entry name" value="ZINC_FINGER_C2H2_1"/>
    <property type="match status" value="1"/>
</dbReference>
<evidence type="ECO:0000313" key="4">
    <source>
        <dbReference type="EMBL" id="JAS06201.1"/>
    </source>
</evidence>